<name>A0A7S8BEJ8_9VIRU</name>
<evidence type="ECO:0000313" key="1">
    <source>
        <dbReference type="EMBL" id="QPB44362.1"/>
    </source>
</evidence>
<dbReference type="EMBL" id="MW018138">
    <property type="protein sequence ID" value="QPB44362.1"/>
    <property type="molecule type" value="Genomic_DNA"/>
</dbReference>
<protein>
    <submittedName>
        <fullName evidence="1">Uncharacterized protein</fullName>
    </submittedName>
</protein>
<keyword evidence="2" id="KW-1185">Reference proteome</keyword>
<dbReference type="KEGG" id="vg:80543558"/>
<dbReference type="Proteomes" id="UP001162098">
    <property type="component" value="Segment"/>
</dbReference>
<sequence length="884" mass="98469">MASTKAPGLRSILLAVEENLHEALPYDPSLVVPVAISSRPLRPQDPASFSLISFRLPPPAPTIPLSRQEPGETNDVANAILKPTQPIIPSMSVPPSLPPPSMPQTISTPPPLPPPSRVRPVYTTPVKPPPNFYALPERPEGEPNGINSALIALSEWSNVRSLDDRRQDGLLDKMFAGLETTAYPVFGALQKAQADELIMRLTGTKPAKYELDFGHLNYSKSCAEAFVKALHAGNALFPVPSNDVAERWLASGVRDHSERPDMTGVLNKICTTELFLSGRFDKVVPDWPWVAAADSNPRDEIPPNGVRNPSPAEWEAAREGYAREGLNFRPANPVIAFFARLVCNRQLSDIARLVYDGQPRRTRFPMKLFSVEDLIAYLQELVHVFERWTPVFPLPEPSAAPGTAWKLTMAERMEARFFAAIEAAMPEITRPRDGLRTVIKWKRNQTASEFAVALRAVLRDQHYCASPDVLPEEPATDLPSAPVIKVKKQQQPRPVGTPMERFLRQSIVALGGDPNARKDDIARIIATLEQAGAYEKILKENAKVLKIHDNNFLTVPCPVAERMNRDKLAALPLPEPGSLGIYEGVRHLLFPYAIGSDADREFLSRSFDWTNTTALEYGWWHVFLQEVAAHAKTTHICSLDSLGRPLAVYVETAEDHRLRKSADTSEAYAEMLRDVIKLNGEGTTPKENMAFLKPWPYATARWGPHNWLHQVDGRTECTAEKPWMPVVVSQHPARDEGHRTLLLINRSTGVAYYFEPNGDGNEAELAFVVPTVRAFLVRQGTIDAERDMRHVVVLQSPEHPGAGPQIQQNRHGNIVLEDHAGTCVIWSQLFFHLFIINPQLSPEQIIQAMLERGLLSQLGMIVSRYAMWLAESSEKTITAVRGEE</sequence>
<accession>A0A7S8BEJ8</accession>
<proteinExistence type="predicted"/>
<evidence type="ECO:0000313" key="2">
    <source>
        <dbReference type="Proteomes" id="UP001162098"/>
    </source>
</evidence>
<organism evidence="1 2">
    <name type="scientific">Medusavirus stheno T3</name>
    <dbReference type="NCBI Taxonomy" id="3069717"/>
    <lineage>
        <taxon>Viruses</taxon>
        <taxon>Varidnaviria</taxon>
        <taxon>Bamfordvirae</taxon>
        <taxon>Nucleocytoviricota</taxon>
        <taxon>Megaviricetes</taxon>
        <taxon>Mamonoviridae</taxon>
        <taxon>Medusavirus</taxon>
        <taxon>Medusavirus sthenus</taxon>
    </lineage>
</organism>
<reference evidence="1 2" key="1">
    <citation type="submission" date="2020-09" db="EMBL/GenBank/DDBJ databases">
        <authorList>
            <person name="Zhang R."/>
            <person name="Garcia K."/>
            <person name="Ogata H."/>
        </authorList>
    </citation>
    <scope>NUCLEOTIDE SEQUENCE [LARGE SCALE GENOMIC DNA]</scope>
    <source>
        <strain evidence="2">stheno</strain>
    </source>
</reference>